<reference evidence="8" key="1">
    <citation type="submission" date="2018-05" db="EMBL/GenBank/DDBJ databases">
        <authorList>
            <person name="Lanie J.A."/>
            <person name="Ng W.-L."/>
            <person name="Kazmierczak K.M."/>
            <person name="Andrzejewski T.M."/>
            <person name="Davidsen T.M."/>
            <person name="Wayne K.J."/>
            <person name="Tettelin H."/>
            <person name="Glass J.I."/>
            <person name="Rusch D."/>
            <person name="Podicherti R."/>
            <person name="Tsui H.-C.T."/>
            <person name="Winkler M.E."/>
        </authorList>
    </citation>
    <scope>NUCLEOTIDE SEQUENCE</scope>
</reference>
<name>A0A381NZR2_9ZZZZ</name>
<keyword evidence="5" id="KW-0418">Kinase</keyword>
<evidence type="ECO:0000259" key="7">
    <source>
        <dbReference type="PROSITE" id="PS50052"/>
    </source>
</evidence>
<dbReference type="InterPro" id="IPR017665">
    <property type="entry name" value="Guanylate_kinase"/>
</dbReference>
<dbReference type="Gene3D" id="3.40.50.300">
    <property type="entry name" value="P-loop containing nucleotide triphosphate hydrolases"/>
    <property type="match status" value="1"/>
</dbReference>
<gene>
    <name evidence="8" type="ORF">METZ01_LOCUS12944</name>
</gene>
<evidence type="ECO:0000256" key="1">
    <source>
        <dbReference type="ARBA" id="ARBA00005790"/>
    </source>
</evidence>
<keyword evidence="6" id="KW-0067">ATP-binding</keyword>
<dbReference type="AlphaFoldDB" id="A0A381NZR2"/>
<evidence type="ECO:0000256" key="2">
    <source>
        <dbReference type="ARBA" id="ARBA00012961"/>
    </source>
</evidence>
<dbReference type="NCBIfam" id="TIGR03263">
    <property type="entry name" value="guanyl_kin"/>
    <property type="match status" value="1"/>
</dbReference>
<dbReference type="InterPro" id="IPR027417">
    <property type="entry name" value="P-loop_NTPase"/>
</dbReference>
<dbReference type="EC" id="2.7.4.8" evidence="2"/>
<accession>A0A381NZR2</accession>
<dbReference type="HAMAP" id="MF_00328">
    <property type="entry name" value="Guanylate_kinase"/>
    <property type="match status" value="1"/>
</dbReference>
<evidence type="ECO:0000256" key="5">
    <source>
        <dbReference type="ARBA" id="ARBA00022777"/>
    </source>
</evidence>
<dbReference type="GO" id="GO:0005829">
    <property type="term" value="C:cytosol"/>
    <property type="evidence" value="ECO:0007669"/>
    <property type="project" value="TreeGrafter"/>
</dbReference>
<dbReference type="Pfam" id="PF00625">
    <property type="entry name" value="Guanylate_kin"/>
    <property type="match status" value="1"/>
</dbReference>
<dbReference type="PANTHER" id="PTHR23117">
    <property type="entry name" value="GUANYLATE KINASE-RELATED"/>
    <property type="match status" value="1"/>
</dbReference>
<evidence type="ECO:0000313" key="8">
    <source>
        <dbReference type="EMBL" id="SUZ60090.1"/>
    </source>
</evidence>
<dbReference type="InterPro" id="IPR008144">
    <property type="entry name" value="Guanylate_kin-like_dom"/>
</dbReference>
<sequence length="212" mass="24138">MVDKNRNLVVISAPSGAGKTTIVRRLMQESKNIKASVSYTTRNMRPNETNGLDYVFVTVKTFESMIIQNMFLEFANVFGHYYGTPIKETLEALNQDYTLLLEIDWQGAEQIRLKRPGSLSVFLLPPSKEELKKRLTSRAMDSTDQIELRFQEAIKDIEQYSYFDRVIVNNDIESTCEEIMSLVNSPHTTKPAVSEEALAVIRSFTELGGEKI</sequence>
<dbReference type="PROSITE" id="PS00856">
    <property type="entry name" value="GUANYLATE_KINASE_1"/>
    <property type="match status" value="1"/>
</dbReference>
<dbReference type="GO" id="GO:0004385">
    <property type="term" value="F:GMP kinase activity"/>
    <property type="evidence" value="ECO:0007669"/>
    <property type="project" value="UniProtKB-EC"/>
</dbReference>
<dbReference type="Gene3D" id="3.30.63.10">
    <property type="entry name" value="Guanylate Kinase phosphate binding domain"/>
    <property type="match status" value="1"/>
</dbReference>
<dbReference type="FunFam" id="3.30.63.10:FF:000002">
    <property type="entry name" value="Guanylate kinase 1"/>
    <property type="match status" value="1"/>
</dbReference>
<evidence type="ECO:0000256" key="3">
    <source>
        <dbReference type="ARBA" id="ARBA00022679"/>
    </source>
</evidence>
<keyword evidence="4" id="KW-0547">Nucleotide-binding</keyword>
<protein>
    <recommendedName>
        <fullName evidence="2">guanylate kinase</fullName>
        <ecNumber evidence="2">2.7.4.8</ecNumber>
    </recommendedName>
</protein>
<dbReference type="GO" id="GO:0005524">
    <property type="term" value="F:ATP binding"/>
    <property type="evidence" value="ECO:0007669"/>
    <property type="project" value="UniProtKB-KW"/>
</dbReference>
<dbReference type="EMBL" id="UINC01000718">
    <property type="protein sequence ID" value="SUZ60090.1"/>
    <property type="molecule type" value="Genomic_DNA"/>
</dbReference>
<evidence type="ECO:0000256" key="6">
    <source>
        <dbReference type="ARBA" id="ARBA00022840"/>
    </source>
</evidence>
<dbReference type="SUPFAM" id="SSF52540">
    <property type="entry name" value="P-loop containing nucleoside triphosphate hydrolases"/>
    <property type="match status" value="1"/>
</dbReference>
<dbReference type="CDD" id="cd00071">
    <property type="entry name" value="GMPK"/>
    <property type="match status" value="1"/>
</dbReference>
<evidence type="ECO:0000256" key="4">
    <source>
        <dbReference type="ARBA" id="ARBA00022741"/>
    </source>
</evidence>
<keyword evidence="3" id="KW-0808">Transferase</keyword>
<feature type="domain" description="Guanylate kinase-like" evidence="7">
    <location>
        <begin position="6"/>
        <end position="184"/>
    </location>
</feature>
<dbReference type="InterPro" id="IPR008145">
    <property type="entry name" value="GK/Ca_channel_bsu"/>
</dbReference>
<proteinExistence type="inferred from homology"/>
<dbReference type="PROSITE" id="PS50052">
    <property type="entry name" value="GUANYLATE_KINASE_2"/>
    <property type="match status" value="1"/>
</dbReference>
<dbReference type="SMART" id="SM00072">
    <property type="entry name" value="GuKc"/>
    <property type="match status" value="1"/>
</dbReference>
<dbReference type="InterPro" id="IPR020590">
    <property type="entry name" value="Guanylate_kinase_CS"/>
</dbReference>
<organism evidence="8">
    <name type="scientific">marine metagenome</name>
    <dbReference type="NCBI Taxonomy" id="408172"/>
    <lineage>
        <taxon>unclassified sequences</taxon>
        <taxon>metagenomes</taxon>
        <taxon>ecological metagenomes</taxon>
    </lineage>
</organism>
<dbReference type="PANTHER" id="PTHR23117:SF13">
    <property type="entry name" value="GUANYLATE KINASE"/>
    <property type="match status" value="1"/>
</dbReference>
<comment type="similarity">
    <text evidence="1">Belongs to the guanylate kinase family.</text>
</comment>